<organism evidence="2 3">
    <name type="scientific">Strongylus vulgaris</name>
    <name type="common">Blood worm</name>
    <dbReference type="NCBI Taxonomy" id="40348"/>
    <lineage>
        <taxon>Eukaryota</taxon>
        <taxon>Metazoa</taxon>
        <taxon>Ecdysozoa</taxon>
        <taxon>Nematoda</taxon>
        <taxon>Chromadorea</taxon>
        <taxon>Rhabditida</taxon>
        <taxon>Rhabditina</taxon>
        <taxon>Rhabditomorpha</taxon>
        <taxon>Strongyloidea</taxon>
        <taxon>Strongylidae</taxon>
        <taxon>Strongylus</taxon>
    </lineage>
</organism>
<evidence type="ECO:0000313" key="3">
    <source>
        <dbReference type="Proteomes" id="UP000270094"/>
    </source>
</evidence>
<feature type="region of interest" description="Disordered" evidence="1">
    <location>
        <begin position="34"/>
        <end position="75"/>
    </location>
</feature>
<reference evidence="2 3" key="1">
    <citation type="submission" date="2018-11" db="EMBL/GenBank/DDBJ databases">
        <authorList>
            <consortium name="Pathogen Informatics"/>
        </authorList>
    </citation>
    <scope>NUCLEOTIDE SEQUENCE [LARGE SCALE GENOMIC DNA]</scope>
</reference>
<dbReference type="Proteomes" id="UP000270094">
    <property type="component" value="Unassembled WGS sequence"/>
</dbReference>
<name>A0A3P7IAV6_STRVU</name>
<sequence length="75" mass="8620">MDIRLCEETSWQVVYDVLTEMNIFGEDMRATSFRKPVRGQDRGPSRHNARRQELDKALGTVTRSFGNTTTEDSNP</sequence>
<dbReference type="EMBL" id="UYYB01000001">
    <property type="protein sequence ID" value="VDM65003.1"/>
    <property type="molecule type" value="Genomic_DNA"/>
</dbReference>
<dbReference type="AlphaFoldDB" id="A0A3P7IAV6"/>
<accession>A0A3P7IAV6</accession>
<evidence type="ECO:0000313" key="2">
    <source>
        <dbReference type="EMBL" id="VDM65003.1"/>
    </source>
</evidence>
<evidence type="ECO:0000256" key="1">
    <source>
        <dbReference type="SAM" id="MobiDB-lite"/>
    </source>
</evidence>
<feature type="compositionally biased region" description="Basic and acidic residues" evidence="1">
    <location>
        <begin position="38"/>
        <end position="56"/>
    </location>
</feature>
<proteinExistence type="predicted"/>
<keyword evidence="3" id="KW-1185">Reference proteome</keyword>
<gene>
    <name evidence="2" type="ORF">SVUK_LOCUS1</name>
</gene>
<protein>
    <submittedName>
        <fullName evidence="2">Uncharacterized protein</fullName>
    </submittedName>
</protein>
<feature type="compositionally biased region" description="Polar residues" evidence="1">
    <location>
        <begin position="61"/>
        <end position="75"/>
    </location>
</feature>